<name>A0ABW6WIH3_9ACTN</name>
<proteinExistence type="predicted"/>
<evidence type="ECO:0000313" key="2">
    <source>
        <dbReference type="Proteomes" id="UP001602245"/>
    </source>
</evidence>
<dbReference type="Proteomes" id="UP001602245">
    <property type="component" value="Unassembled WGS sequence"/>
</dbReference>
<sequence length="112" mass="11644">MGGKSWLGLRVLGPHRSDQPSMWNASLAEVNVATVGRGSVAALARVVEPADEVELRPGATKILPVPTPLDWLLSWPGGIRRGATVAAVGSTSLLMSRLASATTQGWAAYGPT</sequence>
<accession>A0ABW6WIH3</accession>
<evidence type="ECO:0000313" key="1">
    <source>
        <dbReference type="EMBL" id="MFF5291917.1"/>
    </source>
</evidence>
<comment type="caution">
    <text evidence="1">The sequence shown here is derived from an EMBL/GenBank/DDBJ whole genome shotgun (WGS) entry which is preliminary data.</text>
</comment>
<organism evidence="1 2">
    <name type="scientific">Paractinoplanes globisporus</name>
    <dbReference type="NCBI Taxonomy" id="113565"/>
    <lineage>
        <taxon>Bacteria</taxon>
        <taxon>Bacillati</taxon>
        <taxon>Actinomycetota</taxon>
        <taxon>Actinomycetes</taxon>
        <taxon>Micromonosporales</taxon>
        <taxon>Micromonosporaceae</taxon>
        <taxon>Paractinoplanes</taxon>
    </lineage>
</organism>
<reference evidence="1 2" key="1">
    <citation type="submission" date="2024-10" db="EMBL/GenBank/DDBJ databases">
        <title>The Natural Products Discovery Center: Release of the First 8490 Sequenced Strains for Exploring Actinobacteria Biosynthetic Diversity.</title>
        <authorList>
            <person name="Kalkreuter E."/>
            <person name="Kautsar S.A."/>
            <person name="Yang D."/>
            <person name="Bader C.D."/>
            <person name="Teijaro C.N."/>
            <person name="Fluegel L."/>
            <person name="Davis C.M."/>
            <person name="Simpson J.R."/>
            <person name="Lauterbach L."/>
            <person name="Steele A.D."/>
            <person name="Gui C."/>
            <person name="Meng S."/>
            <person name="Li G."/>
            <person name="Viehrig K."/>
            <person name="Ye F."/>
            <person name="Su P."/>
            <person name="Kiefer A.F."/>
            <person name="Nichols A."/>
            <person name="Cepeda A.J."/>
            <person name="Yan W."/>
            <person name="Fan B."/>
            <person name="Jiang Y."/>
            <person name="Adhikari A."/>
            <person name="Zheng C.-J."/>
            <person name="Schuster L."/>
            <person name="Cowan T.M."/>
            <person name="Smanski M.J."/>
            <person name="Chevrette M.G."/>
            <person name="De Carvalho L.P.S."/>
            <person name="Shen B."/>
        </authorList>
    </citation>
    <scope>NUCLEOTIDE SEQUENCE [LARGE SCALE GENOMIC DNA]</scope>
    <source>
        <strain evidence="1 2">NPDC000087</strain>
    </source>
</reference>
<keyword evidence="2" id="KW-1185">Reference proteome</keyword>
<dbReference type="RefSeq" id="WP_157295894.1">
    <property type="nucleotide sequence ID" value="NZ_JBIAZU010000003.1"/>
</dbReference>
<protein>
    <submittedName>
        <fullName evidence="1">Uncharacterized protein</fullName>
    </submittedName>
</protein>
<gene>
    <name evidence="1" type="ORF">ACFY35_20950</name>
</gene>
<dbReference type="EMBL" id="JBIAZU010000003">
    <property type="protein sequence ID" value="MFF5291917.1"/>
    <property type="molecule type" value="Genomic_DNA"/>
</dbReference>